<dbReference type="PROSITE" id="PS50928">
    <property type="entry name" value="ABC_TM1"/>
    <property type="match status" value="1"/>
</dbReference>
<dbReference type="GO" id="GO:0005886">
    <property type="term" value="C:plasma membrane"/>
    <property type="evidence" value="ECO:0007669"/>
    <property type="project" value="UniProtKB-SubCell"/>
</dbReference>
<keyword evidence="6 7" id="KW-0472">Membrane</keyword>
<dbReference type="PANTHER" id="PTHR43163">
    <property type="entry name" value="DIPEPTIDE TRANSPORT SYSTEM PERMEASE PROTEIN DPPB-RELATED"/>
    <property type="match status" value="1"/>
</dbReference>
<dbReference type="InterPro" id="IPR000515">
    <property type="entry name" value="MetI-like"/>
</dbReference>
<feature type="transmembrane region" description="Helical" evidence="7">
    <location>
        <begin position="99"/>
        <end position="119"/>
    </location>
</feature>
<dbReference type="AlphaFoldDB" id="A0A562J509"/>
<dbReference type="CDD" id="cd06261">
    <property type="entry name" value="TM_PBP2"/>
    <property type="match status" value="1"/>
</dbReference>
<feature type="transmembrane region" description="Helical" evidence="7">
    <location>
        <begin position="9"/>
        <end position="30"/>
    </location>
</feature>
<dbReference type="InterPro" id="IPR045621">
    <property type="entry name" value="BPD_transp_1_N"/>
</dbReference>
<evidence type="ECO:0000259" key="8">
    <source>
        <dbReference type="PROSITE" id="PS50928"/>
    </source>
</evidence>
<dbReference type="OrthoDB" id="24153at2"/>
<feature type="transmembrane region" description="Helical" evidence="7">
    <location>
        <begin position="183"/>
        <end position="202"/>
    </location>
</feature>
<evidence type="ECO:0000256" key="1">
    <source>
        <dbReference type="ARBA" id="ARBA00004651"/>
    </source>
</evidence>
<keyword evidence="5 7" id="KW-1133">Transmembrane helix</keyword>
<proteinExistence type="inferred from homology"/>
<keyword evidence="2 7" id="KW-0813">Transport</keyword>
<sequence length="316" mass="34364">MKKYIIKRILIFIPVLFMISIGAFLIVNLAPGNPVDMYVSPDMTVEQIQATKEALGLNDPLIVQYAKWVTNIMRGNLGFSFSSRIPVSTILSQRVGPTLLLMSISLVVAYALAIPLGILSAKKQNSIVDYVVTGLSFTGISLPSFFLGLGLIYVFAVQLKWLPTGGTKLLGVDGGIADKLRHLILPVIVLATQFAANMIRYARSSMIDVYNENYMRTAVAKGLKPMQILKDHGVRNALIPIITVIGADIPKIVGGAIVTEQIFQWPGIGSLMVASINSRDYPVLMAITMISAVAVLVANILVDIMYAVVDPRIKFS</sequence>
<dbReference type="Pfam" id="PF00528">
    <property type="entry name" value="BPD_transp_1"/>
    <property type="match status" value="1"/>
</dbReference>
<dbReference type="EMBL" id="VLKH01000011">
    <property type="protein sequence ID" value="TWH78004.1"/>
    <property type="molecule type" value="Genomic_DNA"/>
</dbReference>
<gene>
    <name evidence="9" type="ORF">LY60_03195</name>
</gene>
<dbReference type="GO" id="GO:0055085">
    <property type="term" value="P:transmembrane transport"/>
    <property type="evidence" value="ECO:0007669"/>
    <property type="project" value="InterPro"/>
</dbReference>
<dbReference type="RefSeq" id="WP_145085973.1">
    <property type="nucleotide sequence ID" value="NZ_DAMBUX010000014.1"/>
</dbReference>
<organism evidence="9 10">
    <name type="scientific">Sedimentibacter saalensis</name>
    <dbReference type="NCBI Taxonomy" id="130788"/>
    <lineage>
        <taxon>Bacteria</taxon>
        <taxon>Bacillati</taxon>
        <taxon>Bacillota</taxon>
        <taxon>Tissierellia</taxon>
        <taxon>Sedimentibacter</taxon>
    </lineage>
</organism>
<evidence type="ECO:0000256" key="5">
    <source>
        <dbReference type="ARBA" id="ARBA00022989"/>
    </source>
</evidence>
<evidence type="ECO:0000313" key="9">
    <source>
        <dbReference type="EMBL" id="TWH78004.1"/>
    </source>
</evidence>
<dbReference type="SUPFAM" id="SSF161098">
    <property type="entry name" value="MetI-like"/>
    <property type="match status" value="1"/>
</dbReference>
<dbReference type="Gene3D" id="1.10.3720.10">
    <property type="entry name" value="MetI-like"/>
    <property type="match status" value="1"/>
</dbReference>
<dbReference type="PANTHER" id="PTHR43163:SF6">
    <property type="entry name" value="DIPEPTIDE TRANSPORT SYSTEM PERMEASE PROTEIN DPPB-RELATED"/>
    <property type="match status" value="1"/>
</dbReference>
<keyword evidence="10" id="KW-1185">Reference proteome</keyword>
<evidence type="ECO:0000256" key="4">
    <source>
        <dbReference type="ARBA" id="ARBA00022692"/>
    </source>
</evidence>
<dbReference type="Pfam" id="PF19300">
    <property type="entry name" value="BPD_transp_1_N"/>
    <property type="match status" value="1"/>
</dbReference>
<evidence type="ECO:0000313" key="10">
    <source>
        <dbReference type="Proteomes" id="UP000315343"/>
    </source>
</evidence>
<evidence type="ECO:0000256" key="2">
    <source>
        <dbReference type="ARBA" id="ARBA00022448"/>
    </source>
</evidence>
<reference evidence="9 10" key="1">
    <citation type="submission" date="2019-07" db="EMBL/GenBank/DDBJ databases">
        <title>Genomic Encyclopedia of Type Strains, Phase I: the one thousand microbial genomes (KMG-I) project.</title>
        <authorList>
            <person name="Kyrpides N."/>
        </authorList>
    </citation>
    <scope>NUCLEOTIDE SEQUENCE [LARGE SCALE GENOMIC DNA]</scope>
    <source>
        <strain evidence="9 10">DSM 13558</strain>
    </source>
</reference>
<accession>A0A562J509</accession>
<comment type="caution">
    <text evidence="9">The sequence shown here is derived from an EMBL/GenBank/DDBJ whole genome shotgun (WGS) entry which is preliminary data.</text>
</comment>
<feature type="domain" description="ABC transmembrane type-1" evidence="8">
    <location>
        <begin position="95"/>
        <end position="302"/>
    </location>
</feature>
<evidence type="ECO:0000256" key="6">
    <source>
        <dbReference type="ARBA" id="ARBA00023136"/>
    </source>
</evidence>
<feature type="transmembrane region" description="Helical" evidence="7">
    <location>
        <begin position="131"/>
        <end position="156"/>
    </location>
</feature>
<keyword evidence="3" id="KW-1003">Cell membrane</keyword>
<evidence type="ECO:0000256" key="3">
    <source>
        <dbReference type="ARBA" id="ARBA00022475"/>
    </source>
</evidence>
<protein>
    <submittedName>
        <fullName evidence="9">Peptide/nickel transport system permease protein</fullName>
    </submittedName>
</protein>
<name>A0A562J509_9FIRM</name>
<keyword evidence="4 7" id="KW-0812">Transmembrane</keyword>
<dbReference type="Proteomes" id="UP000315343">
    <property type="component" value="Unassembled WGS sequence"/>
</dbReference>
<evidence type="ECO:0000256" key="7">
    <source>
        <dbReference type="RuleBase" id="RU363032"/>
    </source>
</evidence>
<feature type="transmembrane region" description="Helical" evidence="7">
    <location>
        <begin position="281"/>
        <end position="309"/>
    </location>
</feature>
<dbReference type="InterPro" id="IPR035906">
    <property type="entry name" value="MetI-like_sf"/>
</dbReference>
<comment type="subcellular location">
    <subcellularLocation>
        <location evidence="1 7">Cell membrane</location>
        <topology evidence="1 7">Multi-pass membrane protein</topology>
    </subcellularLocation>
</comment>
<comment type="similarity">
    <text evidence="7">Belongs to the binding-protein-dependent transport system permease family.</text>
</comment>